<name>A0A212LH28_9HYPH</name>
<dbReference type="CDD" id="cd06579">
    <property type="entry name" value="TM_PBP1_transp_AraH_like"/>
    <property type="match status" value="1"/>
</dbReference>
<dbReference type="PANTHER" id="PTHR32196:SF72">
    <property type="entry name" value="RIBOSE IMPORT PERMEASE PROTEIN RBSC"/>
    <property type="match status" value="1"/>
</dbReference>
<dbReference type="InterPro" id="IPR001851">
    <property type="entry name" value="ABC_transp_permease"/>
</dbReference>
<dbReference type="Pfam" id="PF02653">
    <property type="entry name" value="BPD_transp_2"/>
    <property type="match status" value="1"/>
</dbReference>
<feature type="transmembrane region" description="Helical" evidence="6">
    <location>
        <begin position="164"/>
        <end position="187"/>
    </location>
</feature>
<feature type="transmembrane region" description="Helical" evidence="6">
    <location>
        <begin position="95"/>
        <end position="117"/>
    </location>
</feature>
<evidence type="ECO:0000256" key="1">
    <source>
        <dbReference type="ARBA" id="ARBA00004651"/>
    </source>
</evidence>
<feature type="transmembrane region" description="Helical" evidence="6">
    <location>
        <begin position="297"/>
        <end position="315"/>
    </location>
</feature>
<comment type="subcellular location">
    <subcellularLocation>
        <location evidence="1">Cell membrane</location>
        <topology evidence="1">Multi-pass membrane protein</topology>
    </subcellularLocation>
</comment>
<evidence type="ECO:0000256" key="2">
    <source>
        <dbReference type="ARBA" id="ARBA00022475"/>
    </source>
</evidence>
<feature type="transmembrane region" description="Helical" evidence="6">
    <location>
        <begin position="249"/>
        <end position="265"/>
    </location>
</feature>
<accession>A0A212LH28</accession>
<dbReference type="PANTHER" id="PTHR32196">
    <property type="entry name" value="ABC TRANSPORTER PERMEASE PROTEIN YPHD-RELATED-RELATED"/>
    <property type="match status" value="1"/>
</dbReference>
<evidence type="ECO:0000256" key="6">
    <source>
        <dbReference type="SAM" id="Phobius"/>
    </source>
</evidence>
<feature type="transmembrane region" description="Helical" evidence="6">
    <location>
        <begin position="219"/>
        <end position="237"/>
    </location>
</feature>
<dbReference type="GO" id="GO:0022857">
    <property type="term" value="F:transmembrane transporter activity"/>
    <property type="evidence" value="ECO:0007669"/>
    <property type="project" value="InterPro"/>
</dbReference>
<keyword evidence="5 6" id="KW-0472">Membrane</keyword>
<dbReference type="RefSeq" id="WP_288196903.1">
    <property type="nucleotide sequence ID" value="NZ_LT608334.1"/>
</dbReference>
<protein>
    <submittedName>
        <fullName evidence="7">Ribose transport system permease protein RbsC</fullName>
    </submittedName>
</protein>
<keyword evidence="3 6" id="KW-0812">Transmembrane</keyword>
<keyword evidence="4 6" id="KW-1133">Transmembrane helix</keyword>
<proteinExistence type="predicted"/>
<evidence type="ECO:0000256" key="4">
    <source>
        <dbReference type="ARBA" id="ARBA00022989"/>
    </source>
</evidence>
<organism evidence="7">
    <name type="scientific">uncultured Pleomorphomonas sp</name>
    <dbReference type="NCBI Taxonomy" id="442121"/>
    <lineage>
        <taxon>Bacteria</taxon>
        <taxon>Pseudomonadati</taxon>
        <taxon>Pseudomonadota</taxon>
        <taxon>Alphaproteobacteria</taxon>
        <taxon>Hyphomicrobiales</taxon>
        <taxon>Pleomorphomonadaceae</taxon>
        <taxon>Pleomorphomonas</taxon>
        <taxon>environmental samples</taxon>
    </lineage>
</organism>
<evidence type="ECO:0000256" key="5">
    <source>
        <dbReference type="ARBA" id="ARBA00023136"/>
    </source>
</evidence>
<reference evidence="7" key="1">
    <citation type="submission" date="2016-08" db="EMBL/GenBank/DDBJ databases">
        <authorList>
            <person name="Seilhamer J.J."/>
        </authorList>
    </citation>
    <scope>NUCLEOTIDE SEQUENCE</scope>
    <source>
        <strain evidence="7">86</strain>
    </source>
</reference>
<dbReference type="GO" id="GO:0005886">
    <property type="term" value="C:plasma membrane"/>
    <property type="evidence" value="ECO:0007669"/>
    <property type="project" value="UniProtKB-SubCell"/>
</dbReference>
<evidence type="ECO:0000313" key="7">
    <source>
        <dbReference type="EMBL" id="SCM76862.1"/>
    </source>
</evidence>
<sequence length="322" mass="32687">MSDRPTGSYGRDRFFQDFGLVLIFLIVVGILVVLSPDAFARPANMIGIIKQASINGVLAMGMMFVIISGGIDLSVGSIVAFTGVIAASLAHPGEYPLIVAIVAPILVGAAIGAVNGVSIAYGGIPPFIVTLASMIVFRGAALIASDGSPVFGVSGAFEDIAGGFVAGGLPYLAVYFIVVAAISAMILRMTVFGRRVYAIGGNATAAAVSGINVRAMQTGVYMISGALAGFAGLLLASRTVSGSPTAGEGYEMNAIAAVIIGGVSMSGGVGRWYGPVIGALLIAVIGNGLDILNVSSYYQLIIQGLIIYFAVLADVKGKAGRR</sequence>
<gene>
    <name evidence="7" type="primary">rbsC</name>
    <name evidence="7" type="ORF">KL86PLE_40667</name>
</gene>
<feature type="transmembrane region" description="Helical" evidence="6">
    <location>
        <begin position="20"/>
        <end position="40"/>
    </location>
</feature>
<keyword evidence="2" id="KW-1003">Cell membrane</keyword>
<feature type="transmembrane region" description="Helical" evidence="6">
    <location>
        <begin position="61"/>
        <end position="89"/>
    </location>
</feature>
<dbReference type="EMBL" id="FMJD01000008">
    <property type="protein sequence ID" value="SCM76862.1"/>
    <property type="molecule type" value="Genomic_DNA"/>
</dbReference>
<evidence type="ECO:0000256" key="3">
    <source>
        <dbReference type="ARBA" id="ARBA00022692"/>
    </source>
</evidence>
<feature type="transmembrane region" description="Helical" evidence="6">
    <location>
        <begin position="124"/>
        <end position="144"/>
    </location>
</feature>
<dbReference type="AlphaFoldDB" id="A0A212LH28"/>